<dbReference type="InterPro" id="IPR013083">
    <property type="entry name" value="Znf_RING/FYVE/PHD"/>
</dbReference>
<reference evidence="1" key="2">
    <citation type="submission" date="2018-03" db="EMBL/GenBank/DDBJ databases">
        <title>The Triticum urartu genome reveals the dynamic nature of wheat genome evolution.</title>
        <authorList>
            <person name="Ling H."/>
            <person name="Ma B."/>
            <person name="Shi X."/>
            <person name="Liu H."/>
            <person name="Dong L."/>
            <person name="Sun H."/>
            <person name="Cao Y."/>
            <person name="Gao Q."/>
            <person name="Zheng S."/>
            <person name="Li Y."/>
            <person name="Yu Y."/>
            <person name="Du H."/>
            <person name="Qi M."/>
            <person name="Li Y."/>
            <person name="Yu H."/>
            <person name="Cui Y."/>
            <person name="Wang N."/>
            <person name="Chen C."/>
            <person name="Wu H."/>
            <person name="Zhao Y."/>
            <person name="Zhang J."/>
            <person name="Li Y."/>
            <person name="Zhou W."/>
            <person name="Zhang B."/>
            <person name="Hu W."/>
            <person name="Eijk M."/>
            <person name="Tang J."/>
            <person name="Witsenboer H."/>
            <person name="Zhao S."/>
            <person name="Li Z."/>
            <person name="Zhang A."/>
            <person name="Wang D."/>
            <person name="Liang C."/>
        </authorList>
    </citation>
    <scope>NUCLEOTIDE SEQUENCE [LARGE SCALE GENOMIC DNA]</scope>
    <source>
        <strain evidence="1">cv. G1812</strain>
    </source>
</reference>
<reference evidence="2" key="1">
    <citation type="journal article" date="2013" name="Nature">
        <title>Draft genome of the wheat A-genome progenitor Triticum urartu.</title>
        <authorList>
            <person name="Ling H.Q."/>
            <person name="Zhao S."/>
            <person name="Liu D."/>
            <person name="Wang J."/>
            <person name="Sun H."/>
            <person name="Zhang C."/>
            <person name="Fan H."/>
            <person name="Li D."/>
            <person name="Dong L."/>
            <person name="Tao Y."/>
            <person name="Gao C."/>
            <person name="Wu H."/>
            <person name="Li Y."/>
            <person name="Cui Y."/>
            <person name="Guo X."/>
            <person name="Zheng S."/>
            <person name="Wang B."/>
            <person name="Yu K."/>
            <person name="Liang Q."/>
            <person name="Yang W."/>
            <person name="Lou X."/>
            <person name="Chen J."/>
            <person name="Feng M."/>
            <person name="Jian J."/>
            <person name="Zhang X."/>
            <person name="Luo G."/>
            <person name="Jiang Y."/>
            <person name="Liu J."/>
            <person name="Wang Z."/>
            <person name="Sha Y."/>
            <person name="Zhang B."/>
            <person name="Wu H."/>
            <person name="Tang D."/>
            <person name="Shen Q."/>
            <person name="Xue P."/>
            <person name="Zou S."/>
            <person name="Wang X."/>
            <person name="Liu X."/>
            <person name="Wang F."/>
            <person name="Yang Y."/>
            <person name="An X."/>
            <person name="Dong Z."/>
            <person name="Zhang K."/>
            <person name="Zhang X."/>
            <person name="Luo M.C."/>
            <person name="Dvorak J."/>
            <person name="Tong Y."/>
            <person name="Wang J."/>
            <person name="Yang H."/>
            <person name="Li Z."/>
            <person name="Wang D."/>
            <person name="Zhang A."/>
            <person name="Wang J."/>
        </authorList>
    </citation>
    <scope>NUCLEOTIDE SEQUENCE</scope>
    <source>
        <strain evidence="2">cv. G1812</strain>
    </source>
</reference>
<dbReference type="Gene3D" id="3.30.40.10">
    <property type="entry name" value="Zinc/RING finger domain, C3HC4 (zinc finger)"/>
    <property type="match status" value="1"/>
</dbReference>
<name>A0A8R7QK13_TRIUA</name>
<dbReference type="Gramene" id="TuG1812G0600000624.01.T01">
    <property type="protein sequence ID" value="TuG1812G0600000624.01.T01"/>
    <property type="gene ID" value="TuG1812G0600000624.01"/>
</dbReference>
<protein>
    <recommendedName>
        <fullName evidence="3">RING-type domain-containing protein</fullName>
    </recommendedName>
</protein>
<keyword evidence="2" id="KW-1185">Reference proteome</keyword>
<dbReference type="AlphaFoldDB" id="A0A8R7QK13"/>
<dbReference type="EnsemblPlants" id="TuG1812G0600000624.01.T01">
    <property type="protein sequence ID" value="TuG1812G0600000624.01.T01"/>
    <property type="gene ID" value="TuG1812G0600000624.01"/>
</dbReference>
<organism evidence="1 2">
    <name type="scientific">Triticum urartu</name>
    <name type="common">Red wild einkorn</name>
    <name type="synonym">Crithodium urartu</name>
    <dbReference type="NCBI Taxonomy" id="4572"/>
    <lineage>
        <taxon>Eukaryota</taxon>
        <taxon>Viridiplantae</taxon>
        <taxon>Streptophyta</taxon>
        <taxon>Embryophyta</taxon>
        <taxon>Tracheophyta</taxon>
        <taxon>Spermatophyta</taxon>
        <taxon>Magnoliopsida</taxon>
        <taxon>Liliopsida</taxon>
        <taxon>Poales</taxon>
        <taxon>Poaceae</taxon>
        <taxon>BOP clade</taxon>
        <taxon>Pooideae</taxon>
        <taxon>Triticodae</taxon>
        <taxon>Triticeae</taxon>
        <taxon>Triticinae</taxon>
        <taxon>Triticum</taxon>
    </lineage>
</organism>
<dbReference type="Proteomes" id="UP000015106">
    <property type="component" value="Chromosome 6"/>
</dbReference>
<reference evidence="1" key="3">
    <citation type="submission" date="2022-06" db="UniProtKB">
        <authorList>
            <consortium name="EnsemblPlants"/>
        </authorList>
    </citation>
    <scope>IDENTIFICATION</scope>
</reference>
<evidence type="ECO:0000313" key="1">
    <source>
        <dbReference type="EnsemblPlants" id="TuG1812G0600000624.01.T01"/>
    </source>
</evidence>
<evidence type="ECO:0008006" key="3">
    <source>
        <dbReference type="Google" id="ProtNLM"/>
    </source>
</evidence>
<proteinExistence type="predicted"/>
<accession>A0A8R7QK13</accession>
<sequence length="209" mass="23185">MFGTTFGDLFEDLEALQGEPQDVEALQVEPPPPRDLSLVPTALVPLQGPPPQFVAPRLAHYGNATRPMQFAARPQHMRFHVSAPGRPALFIDVQWRYEVTPPQRYDDFAPTPPMPSFHPQGQGAALQGPLPQFVPPRLGIQPHLAPYGNAAPHHHAAIQRCQDCWIRPPAVQLDPCGHVSLCGDCYDRRQHCPCCGTWIEWGPVYNLSA</sequence>
<evidence type="ECO:0000313" key="2">
    <source>
        <dbReference type="Proteomes" id="UP000015106"/>
    </source>
</evidence>
<dbReference type="Pfam" id="PF13920">
    <property type="entry name" value="zf-C3HC4_3"/>
    <property type="match status" value="1"/>
</dbReference>